<dbReference type="Pfam" id="PF00027">
    <property type="entry name" value="cNMP_binding"/>
    <property type="match status" value="1"/>
</dbReference>
<dbReference type="InterPro" id="IPR014710">
    <property type="entry name" value="RmlC-like_jellyroll"/>
</dbReference>
<evidence type="ECO:0000313" key="3">
    <source>
        <dbReference type="Proteomes" id="UP001440599"/>
    </source>
</evidence>
<dbReference type="InterPro" id="IPR018490">
    <property type="entry name" value="cNMP-bd_dom_sf"/>
</dbReference>
<dbReference type="CDD" id="cd00038">
    <property type="entry name" value="CAP_ED"/>
    <property type="match status" value="1"/>
</dbReference>
<comment type="caution">
    <text evidence="2">The sequence shown here is derived from an EMBL/GenBank/DDBJ whole genome shotgun (WGS) entry which is preliminary data.</text>
</comment>
<feature type="domain" description="Cyclic nucleotide-binding" evidence="1">
    <location>
        <begin position="10"/>
        <end position="130"/>
    </location>
</feature>
<dbReference type="SMART" id="SM00100">
    <property type="entry name" value="cNMP"/>
    <property type="match status" value="1"/>
</dbReference>
<dbReference type="Gene3D" id="2.60.120.10">
    <property type="entry name" value="Jelly Rolls"/>
    <property type="match status" value="1"/>
</dbReference>
<reference evidence="2 3" key="1">
    <citation type="submission" date="2024-03" db="EMBL/GenBank/DDBJ databases">
        <title>Human intestinal bacterial collection.</title>
        <authorList>
            <person name="Pauvert C."/>
            <person name="Hitch T.C.A."/>
            <person name="Clavel T."/>
        </authorList>
    </citation>
    <scope>NUCLEOTIDE SEQUENCE [LARGE SCALE GENOMIC DNA]</scope>
    <source>
        <strain evidence="2 3">CLA-AP-H34</strain>
    </source>
</reference>
<protein>
    <submittedName>
        <fullName evidence="2">Crp/Fnr family transcriptional regulator</fullName>
    </submittedName>
</protein>
<dbReference type="EMBL" id="JBBMFT010000002">
    <property type="protein sequence ID" value="MEQ2455804.1"/>
    <property type="molecule type" value="Genomic_DNA"/>
</dbReference>
<sequence length="197" mass="23004">MRAEEFYQQFFQLSDPVELQRLMEITELQHLRKGELVCREGERRSKVTFLLHGLLRGYFLDANGRDITDCFAFQCGAPAMACLALGEPSSITIEAIAESDVLNLPIQAVLDLLEQRPEHYRVYSEFLLKALRTHWEVKTIMYQYPALQRYQWFLRAYPGLSEQVSGKHIASFLGMTQVTLSRLRRTLREEQQEQKDE</sequence>
<evidence type="ECO:0000259" key="1">
    <source>
        <dbReference type="PROSITE" id="PS50042"/>
    </source>
</evidence>
<accession>A0ABV1EMH4</accession>
<organism evidence="2 3">
    <name type="scientific">Flavonifractor hominis</name>
    <dbReference type="NCBI Taxonomy" id="3133178"/>
    <lineage>
        <taxon>Bacteria</taxon>
        <taxon>Bacillati</taxon>
        <taxon>Bacillota</taxon>
        <taxon>Clostridia</taxon>
        <taxon>Eubacteriales</taxon>
        <taxon>Oscillospiraceae</taxon>
        <taxon>Flavonifractor</taxon>
    </lineage>
</organism>
<keyword evidence="3" id="KW-1185">Reference proteome</keyword>
<dbReference type="Proteomes" id="UP001440599">
    <property type="component" value="Unassembled WGS sequence"/>
</dbReference>
<dbReference type="SUPFAM" id="SSF51206">
    <property type="entry name" value="cAMP-binding domain-like"/>
    <property type="match status" value="1"/>
</dbReference>
<name>A0ABV1EMH4_9FIRM</name>
<evidence type="ECO:0000313" key="2">
    <source>
        <dbReference type="EMBL" id="MEQ2455804.1"/>
    </source>
</evidence>
<dbReference type="RefSeq" id="WP_349139404.1">
    <property type="nucleotide sequence ID" value="NZ_JBBMFT010000002.1"/>
</dbReference>
<dbReference type="InterPro" id="IPR000595">
    <property type="entry name" value="cNMP-bd_dom"/>
</dbReference>
<dbReference type="PROSITE" id="PS50042">
    <property type="entry name" value="CNMP_BINDING_3"/>
    <property type="match status" value="1"/>
</dbReference>
<proteinExistence type="predicted"/>
<gene>
    <name evidence="2" type="ORF">WMO45_04660</name>
</gene>